<comment type="subunit">
    <text evidence="9">Part of a complex composed of FtsB, FtsL and FtsQ.</text>
</comment>
<dbReference type="HAMAP" id="MF_00911">
    <property type="entry name" value="FtsQ_subfam"/>
    <property type="match status" value="1"/>
</dbReference>
<evidence type="ECO:0000256" key="4">
    <source>
        <dbReference type="ARBA" id="ARBA00022618"/>
    </source>
</evidence>
<keyword evidence="6 9" id="KW-1133">Transmembrane helix</keyword>
<dbReference type="InterPro" id="IPR013685">
    <property type="entry name" value="POTRA_FtsQ_type"/>
</dbReference>
<dbReference type="AlphaFoldDB" id="A0A2U2ANG8"/>
<dbReference type="GO" id="GO:0032153">
    <property type="term" value="C:cell division site"/>
    <property type="evidence" value="ECO:0007669"/>
    <property type="project" value="UniProtKB-UniRule"/>
</dbReference>
<keyword evidence="8 9" id="KW-0131">Cell cycle</keyword>
<dbReference type="GO" id="GO:0005886">
    <property type="term" value="C:plasma membrane"/>
    <property type="evidence" value="ECO:0007669"/>
    <property type="project" value="UniProtKB-SubCell"/>
</dbReference>
<dbReference type="InterPro" id="IPR005548">
    <property type="entry name" value="Cell_div_FtsQ/DivIB_C"/>
</dbReference>
<proteinExistence type="inferred from homology"/>
<evidence type="ECO:0000259" key="10">
    <source>
        <dbReference type="PROSITE" id="PS51779"/>
    </source>
</evidence>
<dbReference type="PANTHER" id="PTHR35851">
    <property type="entry name" value="CELL DIVISION PROTEIN FTSQ"/>
    <property type="match status" value="1"/>
</dbReference>
<evidence type="ECO:0000256" key="9">
    <source>
        <dbReference type="HAMAP-Rule" id="MF_00911"/>
    </source>
</evidence>
<evidence type="ECO:0000256" key="6">
    <source>
        <dbReference type="ARBA" id="ARBA00022989"/>
    </source>
</evidence>
<evidence type="ECO:0000256" key="3">
    <source>
        <dbReference type="ARBA" id="ARBA00022519"/>
    </source>
</evidence>
<dbReference type="RefSeq" id="WP_109235900.1">
    <property type="nucleotide sequence ID" value="NZ_JBHUNH010000014.1"/>
</dbReference>
<evidence type="ECO:0000313" key="12">
    <source>
        <dbReference type="Proteomes" id="UP000244948"/>
    </source>
</evidence>
<evidence type="ECO:0000256" key="5">
    <source>
        <dbReference type="ARBA" id="ARBA00022692"/>
    </source>
</evidence>
<evidence type="ECO:0000256" key="2">
    <source>
        <dbReference type="ARBA" id="ARBA00022475"/>
    </source>
</evidence>
<dbReference type="EMBL" id="QEWR01000002">
    <property type="protein sequence ID" value="PWD84759.1"/>
    <property type="molecule type" value="Genomic_DNA"/>
</dbReference>
<dbReference type="InterPro" id="IPR026579">
    <property type="entry name" value="FtsQ"/>
</dbReference>
<evidence type="ECO:0000256" key="7">
    <source>
        <dbReference type="ARBA" id="ARBA00023136"/>
    </source>
</evidence>
<dbReference type="InterPro" id="IPR045335">
    <property type="entry name" value="FtsQ_C_sf"/>
</dbReference>
<dbReference type="InterPro" id="IPR034746">
    <property type="entry name" value="POTRA"/>
</dbReference>
<dbReference type="Gene3D" id="3.40.50.11690">
    <property type="entry name" value="Cell division protein FtsQ/DivIB"/>
    <property type="match status" value="1"/>
</dbReference>
<dbReference type="PROSITE" id="PS51779">
    <property type="entry name" value="POTRA"/>
    <property type="match status" value="1"/>
</dbReference>
<feature type="domain" description="POTRA" evidence="10">
    <location>
        <begin position="74"/>
        <end position="143"/>
    </location>
</feature>
<dbReference type="PANTHER" id="PTHR35851:SF1">
    <property type="entry name" value="CELL DIVISION PROTEIN FTSQ"/>
    <property type="match status" value="1"/>
</dbReference>
<evidence type="ECO:0000313" key="11">
    <source>
        <dbReference type="EMBL" id="PWD84759.1"/>
    </source>
</evidence>
<comment type="function">
    <text evidence="9">Essential cell division protein. May link together the upstream cell division proteins, which are predominantly cytoplasmic, with the downstream cell division proteins, which are predominantly periplasmic. May control correct divisome assembly.</text>
</comment>
<dbReference type="Gene3D" id="3.10.20.310">
    <property type="entry name" value="membrane protein fhac"/>
    <property type="match status" value="1"/>
</dbReference>
<keyword evidence="3 9" id="KW-0997">Cell inner membrane</keyword>
<dbReference type="GO" id="GO:0043093">
    <property type="term" value="P:FtsZ-dependent cytokinesis"/>
    <property type="evidence" value="ECO:0007669"/>
    <property type="project" value="UniProtKB-UniRule"/>
</dbReference>
<dbReference type="Pfam" id="PF08478">
    <property type="entry name" value="POTRA_1"/>
    <property type="match status" value="1"/>
</dbReference>
<accession>A0A2U2ANG8</accession>
<keyword evidence="4 9" id="KW-0132">Cell division</keyword>
<comment type="subcellular location">
    <subcellularLocation>
        <location evidence="9">Cell inner membrane</location>
        <topology evidence="9">Single-pass type II membrane protein</topology>
    </subcellularLocation>
    <subcellularLocation>
        <location evidence="1">Membrane</location>
    </subcellularLocation>
    <text evidence="9">Localizes to the division septum.</text>
</comment>
<sequence>MSRSYILLQSNYRTSRPKRRQRSGVVQKKPFDWRQFGRFLYRLLRYLLLIALLVAIFVGPYWGWQYLKENNLFFKIETVSVYGEIEHLPEERVNELVKDAIGQNLIGLDMKGYQDEILSESWIKSVSLKRNWFHELEVHIEEQAPVAIWNGVEMIDASGERFTPSFYPQGEWVFLAGPDGRALDVLEVYSRTKERLEGTGFQLSHLSLDESDSWSLVLDDQLLLIMGSENFDQRLERFLRQFSDREVLDRIQHIDFRYKNGFSVKWKENSDSIKNKL</sequence>
<comment type="caution">
    <text evidence="11">The sequence shown here is derived from an EMBL/GenBank/DDBJ whole genome shotgun (WGS) entry which is preliminary data.</text>
</comment>
<feature type="transmembrane region" description="Helical" evidence="9">
    <location>
        <begin position="43"/>
        <end position="64"/>
    </location>
</feature>
<keyword evidence="7 9" id="KW-0472">Membrane</keyword>
<keyword evidence="2 9" id="KW-1003">Cell membrane</keyword>
<keyword evidence="12" id="KW-1185">Reference proteome</keyword>
<name>A0A2U2ANG8_9GAMM</name>
<organism evidence="11 12">
    <name type="scientific">Ignatzschineria indica</name>
    <dbReference type="NCBI Taxonomy" id="472583"/>
    <lineage>
        <taxon>Bacteria</taxon>
        <taxon>Pseudomonadati</taxon>
        <taxon>Pseudomonadota</taxon>
        <taxon>Gammaproteobacteria</taxon>
        <taxon>Cardiobacteriales</taxon>
        <taxon>Ignatzschineriaceae</taxon>
        <taxon>Ignatzschineria</taxon>
    </lineage>
</organism>
<gene>
    <name evidence="9" type="primary">ftsQ</name>
    <name evidence="11" type="ORF">DC082_04320</name>
</gene>
<reference evidence="11 12" key="1">
    <citation type="journal article" date="2018" name="Genome Announc.">
        <title>Ignatzschineria cameli sp. nov., isolated from necrotic foot tissue of dromedaries (Camelus dromedarius) and associated maggots (Wohlfahrtia species) in Dubai.</title>
        <authorList>
            <person name="Tsang C.C."/>
            <person name="Tang J.Y."/>
            <person name="Fong J.Y."/>
            <person name="Kinne J."/>
            <person name="Lee H.H."/>
            <person name="Joseph M."/>
            <person name="Jose S."/>
            <person name="Schuster R.K."/>
            <person name="Tang Y."/>
            <person name="Sivakumar S."/>
            <person name="Chen J.H."/>
            <person name="Teng J.L."/>
            <person name="Lau S.K."/>
            <person name="Wernery U."/>
            <person name="Woo P.C."/>
        </authorList>
    </citation>
    <scope>NUCLEOTIDE SEQUENCE [LARGE SCALE GENOMIC DNA]</scope>
    <source>
        <strain evidence="11 12">KCTC 22643</strain>
    </source>
</reference>
<protein>
    <recommendedName>
        <fullName evidence="9">Cell division protein FtsQ</fullName>
    </recommendedName>
</protein>
<evidence type="ECO:0000256" key="8">
    <source>
        <dbReference type="ARBA" id="ARBA00023306"/>
    </source>
</evidence>
<dbReference type="GO" id="GO:0090529">
    <property type="term" value="P:cell septum assembly"/>
    <property type="evidence" value="ECO:0007669"/>
    <property type="project" value="InterPro"/>
</dbReference>
<dbReference type="Proteomes" id="UP000244948">
    <property type="component" value="Unassembled WGS sequence"/>
</dbReference>
<keyword evidence="5 9" id="KW-0812">Transmembrane</keyword>
<evidence type="ECO:0000256" key="1">
    <source>
        <dbReference type="ARBA" id="ARBA00004370"/>
    </source>
</evidence>
<comment type="similarity">
    <text evidence="9">Belongs to the FtsQ/DivIB family. FtsQ subfamily.</text>
</comment>
<dbReference type="Pfam" id="PF03799">
    <property type="entry name" value="FtsQ_DivIB_C"/>
    <property type="match status" value="1"/>
</dbReference>